<dbReference type="Proteomes" id="UP000030403">
    <property type="component" value="Unassembled WGS sequence"/>
</dbReference>
<dbReference type="eggNOG" id="COG2267">
    <property type="taxonomic scope" value="Bacteria"/>
</dbReference>
<accession>A0A0A5FR04</accession>
<dbReference type="EMBL" id="AVPF01000134">
    <property type="protein sequence ID" value="KGX83216.1"/>
    <property type="molecule type" value="Genomic_DNA"/>
</dbReference>
<proteinExistence type="predicted"/>
<dbReference type="RefSeq" id="WP_051255032.1">
    <property type="nucleotide sequence ID" value="NZ_AULJ01000019.1"/>
</dbReference>
<dbReference type="InterPro" id="IPR000639">
    <property type="entry name" value="Epox_hydrolase-like"/>
</dbReference>
<keyword evidence="3" id="KW-1185">Reference proteome</keyword>
<sequence length="283" mass="32780">METIHQEEQWLNHEGINISYNYYSTSSSAKPALVLVHGFLSSKFCYRYMIPELAEHFDIFVFDYPPFGDSDKVCAYDFSYRNFARIIIELLDQHNISTASIGGHSMGGQIALLTAHLYPERIDKLILFAPSTYVKKFNSFMRMASKTPAFWYVLKRYFHRKGVYGALLDCVYDPHVVDKDMIKGYMRPFLKKEIFYCLTKMIRDREGDLPSEDLQHIKAECLVLWGEEDKVLPVSLGHKLIKDLPTATLVTYEKIGHLLPEEIPLILTEEIKDFCKPKEKATV</sequence>
<evidence type="ECO:0000313" key="2">
    <source>
        <dbReference type="EMBL" id="KGX83216.1"/>
    </source>
</evidence>
<dbReference type="PRINTS" id="PR00412">
    <property type="entry name" value="EPOXHYDRLASE"/>
</dbReference>
<dbReference type="STRING" id="1385511.GCA_000425225_01884"/>
<dbReference type="InterPro" id="IPR050266">
    <property type="entry name" value="AB_hydrolase_sf"/>
</dbReference>
<dbReference type="Gene3D" id="3.40.50.1820">
    <property type="entry name" value="alpha/beta hydrolase"/>
    <property type="match status" value="1"/>
</dbReference>
<dbReference type="Pfam" id="PF00561">
    <property type="entry name" value="Abhydrolase_1"/>
    <property type="match status" value="1"/>
</dbReference>
<organism evidence="2 3">
    <name type="scientific">Pontibacillus marinus BH030004 = DSM 16465</name>
    <dbReference type="NCBI Taxonomy" id="1385511"/>
    <lineage>
        <taxon>Bacteria</taxon>
        <taxon>Bacillati</taxon>
        <taxon>Bacillota</taxon>
        <taxon>Bacilli</taxon>
        <taxon>Bacillales</taxon>
        <taxon>Bacillaceae</taxon>
        <taxon>Pontibacillus</taxon>
    </lineage>
</organism>
<dbReference type="InterPro" id="IPR029058">
    <property type="entry name" value="AB_hydrolase_fold"/>
</dbReference>
<dbReference type="PANTHER" id="PTHR43798:SF33">
    <property type="entry name" value="HYDROLASE, PUTATIVE (AFU_ORTHOLOGUE AFUA_2G14860)-RELATED"/>
    <property type="match status" value="1"/>
</dbReference>
<dbReference type="GO" id="GO:0016020">
    <property type="term" value="C:membrane"/>
    <property type="evidence" value="ECO:0007669"/>
    <property type="project" value="TreeGrafter"/>
</dbReference>
<dbReference type="GO" id="GO:0003824">
    <property type="term" value="F:catalytic activity"/>
    <property type="evidence" value="ECO:0007669"/>
    <property type="project" value="InterPro"/>
</dbReference>
<dbReference type="PRINTS" id="PR00111">
    <property type="entry name" value="ABHYDROLASE"/>
</dbReference>
<dbReference type="SUPFAM" id="SSF53474">
    <property type="entry name" value="alpha/beta-Hydrolases"/>
    <property type="match status" value="1"/>
</dbReference>
<dbReference type="PANTHER" id="PTHR43798">
    <property type="entry name" value="MONOACYLGLYCEROL LIPASE"/>
    <property type="match status" value="1"/>
</dbReference>
<gene>
    <name evidence="2" type="ORF">N783_05320</name>
</gene>
<evidence type="ECO:0000259" key="1">
    <source>
        <dbReference type="Pfam" id="PF00561"/>
    </source>
</evidence>
<name>A0A0A5FR04_9BACI</name>
<protein>
    <recommendedName>
        <fullName evidence="1">AB hydrolase-1 domain-containing protein</fullName>
    </recommendedName>
</protein>
<dbReference type="AlphaFoldDB" id="A0A0A5FR04"/>
<feature type="domain" description="AB hydrolase-1" evidence="1">
    <location>
        <begin position="31"/>
        <end position="151"/>
    </location>
</feature>
<comment type="caution">
    <text evidence="2">The sequence shown here is derived from an EMBL/GenBank/DDBJ whole genome shotgun (WGS) entry which is preliminary data.</text>
</comment>
<evidence type="ECO:0000313" key="3">
    <source>
        <dbReference type="Proteomes" id="UP000030403"/>
    </source>
</evidence>
<dbReference type="InterPro" id="IPR000073">
    <property type="entry name" value="AB_hydrolase_1"/>
</dbReference>
<reference evidence="2 3" key="1">
    <citation type="submission" date="2013-08" db="EMBL/GenBank/DDBJ databases">
        <authorList>
            <person name="Huang J."/>
            <person name="Wang G."/>
        </authorList>
    </citation>
    <scope>NUCLEOTIDE SEQUENCE [LARGE SCALE GENOMIC DNA]</scope>
    <source>
        <strain evidence="2 3">BH030004</strain>
    </source>
</reference>